<feature type="compositionally biased region" description="Acidic residues" evidence="1">
    <location>
        <begin position="1"/>
        <end position="16"/>
    </location>
</feature>
<dbReference type="Proteomes" id="UP000887574">
    <property type="component" value="Unplaced"/>
</dbReference>
<dbReference type="AlphaFoldDB" id="A0A915DPY6"/>
<accession>A0A915DPY6</accession>
<evidence type="ECO:0000313" key="3">
    <source>
        <dbReference type="WBParaSite" id="jg22291"/>
    </source>
</evidence>
<sequence>MDDAFDSLGYDQEEDGLPLKTKDNTNAVKSQPNGLTSNPVPVLNAGQQASNQDELQWSPFDWHMNFDVEEQAAKRRKLEDIENSVATATMRILEARRRRKAQMSTSKPSNDANKQAVLPKVIKHLLKYPPVNGMHWFGSALSTVLLEKEQRLMPDRRPSRRNRMLDESEMLEQMGGDASELLDCTADETMTRLLLNNNHKPDSQLQIHQLAPRHFGLITKQAGYRPFLINVSEITSIAEFRAKIEDVSGLGAIDLMFSKSNQAKT</sequence>
<evidence type="ECO:0000313" key="2">
    <source>
        <dbReference type="Proteomes" id="UP000887574"/>
    </source>
</evidence>
<keyword evidence="2" id="KW-1185">Reference proteome</keyword>
<reference evidence="3" key="1">
    <citation type="submission" date="2022-11" db="UniProtKB">
        <authorList>
            <consortium name="WormBaseParasite"/>
        </authorList>
    </citation>
    <scope>IDENTIFICATION</scope>
</reference>
<dbReference type="WBParaSite" id="jg22291">
    <property type="protein sequence ID" value="jg22291"/>
    <property type="gene ID" value="jg22291"/>
</dbReference>
<evidence type="ECO:0000256" key="1">
    <source>
        <dbReference type="SAM" id="MobiDB-lite"/>
    </source>
</evidence>
<feature type="compositionally biased region" description="Polar residues" evidence="1">
    <location>
        <begin position="24"/>
        <end position="39"/>
    </location>
</feature>
<organism evidence="2 3">
    <name type="scientific">Ditylenchus dipsaci</name>
    <dbReference type="NCBI Taxonomy" id="166011"/>
    <lineage>
        <taxon>Eukaryota</taxon>
        <taxon>Metazoa</taxon>
        <taxon>Ecdysozoa</taxon>
        <taxon>Nematoda</taxon>
        <taxon>Chromadorea</taxon>
        <taxon>Rhabditida</taxon>
        <taxon>Tylenchina</taxon>
        <taxon>Tylenchomorpha</taxon>
        <taxon>Sphaerularioidea</taxon>
        <taxon>Anguinidae</taxon>
        <taxon>Anguininae</taxon>
        <taxon>Ditylenchus</taxon>
    </lineage>
</organism>
<feature type="region of interest" description="Disordered" evidence="1">
    <location>
        <begin position="1"/>
        <end position="39"/>
    </location>
</feature>
<name>A0A915DPY6_9BILA</name>
<protein>
    <submittedName>
        <fullName evidence="3">Uncharacterized protein</fullName>
    </submittedName>
</protein>
<proteinExistence type="predicted"/>